<sequence length="215" mass="22859">MVALAGVALVFVPLAPAADAAPSAGTAETAASECSATFFDGDRRLGPEQLPTSGQVGAELVGYRRTGGLTPQQFLDTYYDPAGNGGTGGWRYPPANGYVLTPDGRPVETQLALFPGQNIDRYGSEYGSFLAPEWLPYATRSIPPQSLDSTPPEGCNYHVYRVLRSFEVHAGPIAAWFAQPGGGLQYQLDGALLPGAPATLNVLWLLNNGYLQRLR</sequence>
<dbReference type="PANTHER" id="PTHR42059:SF1">
    <property type="entry name" value="TNT DOMAIN-CONTAINING PROTEIN"/>
    <property type="match status" value="1"/>
</dbReference>
<dbReference type="GO" id="GO:0050135">
    <property type="term" value="F:NADP+ nucleosidase activity"/>
    <property type="evidence" value="ECO:0007669"/>
    <property type="project" value="InterPro"/>
</dbReference>
<evidence type="ECO:0000259" key="2">
    <source>
        <dbReference type="Pfam" id="PF14021"/>
    </source>
</evidence>
<evidence type="ECO:0000256" key="1">
    <source>
        <dbReference type="SAM" id="SignalP"/>
    </source>
</evidence>
<feature type="domain" description="TNT" evidence="2">
    <location>
        <begin position="113"/>
        <end position="213"/>
    </location>
</feature>
<dbReference type="AlphaFoldDB" id="A0A5B2XBD8"/>
<dbReference type="Pfam" id="PF14021">
    <property type="entry name" value="TNT"/>
    <property type="match status" value="1"/>
</dbReference>
<dbReference type="PANTHER" id="PTHR42059">
    <property type="entry name" value="TNT DOMAIN-CONTAINING PROTEIN"/>
    <property type="match status" value="1"/>
</dbReference>
<feature type="chain" id="PRO_5022821891" evidence="1">
    <location>
        <begin position="21"/>
        <end position="215"/>
    </location>
</feature>
<keyword evidence="1" id="KW-0732">Signal</keyword>
<dbReference type="OrthoDB" id="4745173at2"/>
<keyword evidence="4" id="KW-1185">Reference proteome</keyword>
<organism evidence="3 4">
    <name type="scientific">Solihabitans fulvus</name>
    <dbReference type="NCBI Taxonomy" id="1892852"/>
    <lineage>
        <taxon>Bacteria</taxon>
        <taxon>Bacillati</taxon>
        <taxon>Actinomycetota</taxon>
        <taxon>Actinomycetes</taxon>
        <taxon>Pseudonocardiales</taxon>
        <taxon>Pseudonocardiaceae</taxon>
        <taxon>Solihabitans</taxon>
    </lineage>
</organism>
<name>A0A5B2XBD8_9PSEU</name>
<gene>
    <name evidence="3" type="ORF">F0L68_20235</name>
</gene>
<protein>
    <submittedName>
        <fullName evidence="3">DUF4237 domain-containing protein</fullName>
    </submittedName>
</protein>
<dbReference type="InterPro" id="IPR053024">
    <property type="entry name" value="Fungal_surface_NADase"/>
</dbReference>
<evidence type="ECO:0000313" key="3">
    <source>
        <dbReference type="EMBL" id="KAA2260474.1"/>
    </source>
</evidence>
<evidence type="ECO:0000313" key="4">
    <source>
        <dbReference type="Proteomes" id="UP000323454"/>
    </source>
</evidence>
<proteinExistence type="predicted"/>
<reference evidence="3 4" key="2">
    <citation type="submission" date="2019-09" db="EMBL/GenBank/DDBJ databases">
        <authorList>
            <person name="Jin C."/>
        </authorList>
    </citation>
    <scope>NUCLEOTIDE SEQUENCE [LARGE SCALE GENOMIC DNA]</scope>
    <source>
        <strain evidence="3 4">AN110305</strain>
    </source>
</reference>
<accession>A0A5B2XBD8</accession>
<comment type="caution">
    <text evidence="3">The sequence shown here is derived from an EMBL/GenBank/DDBJ whole genome shotgun (WGS) entry which is preliminary data.</text>
</comment>
<reference evidence="3 4" key="1">
    <citation type="submission" date="2019-09" db="EMBL/GenBank/DDBJ databases">
        <title>Goodfellowia gen. nov., a new genus of the Pseudonocardineae related to Actinoalloteichus, containing Goodfellowia coeruleoviolacea gen. nov., comb. nov. gen. nov., comb. nov.</title>
        <authorList>
            <person name="Labeda D."/>
        </authorList>
    </citation>
    <scope>NUCLEOTIDE SEQUENCE [LARGE SCALE GENOMIC DNA]</scope>
    <source>
        <strain evidence="3 4">AN110305</strain>
    </source>
</reference>
<dbReference type="EMBL" id="VUOB01000036">
    <property type="protein sequence ID" value="KAA2260474.1"/>
    <property type="molecule type" value="Genomic_DNA"/>
</dbReference>
<dbReference type="Proteomes" id="UP000323454">
    <property type="component" value="Unassembled WGS sequence"/>
</dbReference>
<feature type="signal peptide" evidence="1">
    <location>
        <begin position="1"/>
        <end position="20"/>
    </location>
</feature>
<dbReference type="InterPro" id="IPR025331">
    <property type="entry name" value="TNT"/>
</dbReference>